<dbReference type="AlphaFoldDB" id="A0A167WUF7"/>
<evidence type="ECO:0000313" key="2">
    <source>
        <dbReference type="EMBL" id="KZZ89284.1"/>
    </source>
</evidence>
<evidence type="ECO:0000313" key="3">
    <source>
        <dbReference type="Proteomes" id="UP000242877"/>
    </source>
</evidence>
<comment type="caution">
    <text evidence="2">The sequence shown here is derived from an EMBL/GenBank/DDBJ whole genome shotgun (WGS) entry which is preliminary data.</text>
</comment>
<accession>A0A167WUF7</accession>
<dbReference type="Proteomes" id="UP000242877">
    <property type="component" value="Unassembled WGS sequence"/>
</dbReference>
<dbReference type="VEuPathDB" id="FungiDB:AAP_04431"/>
<evidence type="ECO:0000256" key="1">
    <source>
        <dbReference type="SAM" id="MobiDB-lite"/>
    </source>
</evidence>
<reference evidence="2 3" key="1">
    <citation type="journal article" date="2016" name="Genome Biol. Evol.">
        <title>Divergent and convergent evolution of fungal pathogenicity.</title>
        <authorList>
            <person name="Shang Y."/>
            <person name="Xiao G."/>
            <person name="Zheng P."/>
            <person name="Cen K."/>
            <person name="Zhan S."/>
            <person name="Wang C."/>
        </authorList>
    </citation>
    <scope>NUCLEOTIDE SEQUENCE [LARGE SCALE GENOMIC DNA]</scope>
    <source>
        <strain evidence="2 3">ARSEF 7405</strain>
    </source>
</reference>
<organism evidence="2 3">
    <name type="scientific">Ascosphaera apis ARSEF 7405</name>
    <dbReference type="NCBI Taxonomy" id="392613"/>
    <lineage>
        <taxon>Eukaryota</taxon>
        <taxon>Fungi</taxon>
        <taxon>Dikarya</taxon>
        <taxon>Ascomycota</taxon>
        <taxon>Pezizomycotina</taxon>
        <taxon>Eurotiomycetes</taxon>
        <taxon>Eurotiomycetidae</taxon>
        <taxon>Onygenales</taxon>
        <taxon>Ascosphaeraceae</taxon>
        <taxon>Ascosphaera</taxon>
    </lineage>
</organism>
<keyword evidence="3" id="KW-1185">Reference proteome</keyword>
<feature type="region of interest" description="Disordered" evidence="1">
    <location>
        <begin position="280"/>
        <end position="310"/>
    </location>
</feature>
<dbReference type="OrthoDB" id="4172720at2759"/>
<proteinExistence type="predicted"/>
<sequence length="310" mass="35239">MQISNTNYAGKSEPLNEEAMRTYKFRSLEVLDNTMQSEIAKAATAKNLSGIKVAFNCIPSSTIDHLCSESSRYYHSLRFFDKDQNYIILASTKRNHETATFLAEEIYERALARVNMTHAVRKVGISHAPYARENRRGKSPDASFQLKERYRMGMDLDQWPQVVIETAFTESDVDLRRDIKHWLMEGGGAVRLVLGVNVTDDEFRLRAWSLAPEMGTSYRGELSAHRVGDRWCLKPERTDITLSFLTLFFRDPMPEHGEANLQLLGSDLLALRDMLEGRITGVDPAPRNPKPITLPRVSPTNENSNDLDDV</sequence>
<gene>
    <name evidence="2" type="ORF">AAP_04431</name>
</gene>
<dbReference type="EMBL" id="AZGZ01000021">
    <property type="protein sequence ID" value="KZZ89284.1"/>
    <property type="molecule type" value="Genomic_DNA"/>
</dbReference>
<name>A0A167WUF7_9EURO</name>
<protein>
    <submittedName>
        <fullName evidence="2">Uncharacterized protein</fullName>
    </submittedName>
</protein>